<feature type="transmembrane region" description="Helical" evidence="1">
    <location>
        <begin position="35"/>
        <end position="51"/>
    </location>
</feature>
<reference evidence="2 3" key="2">
    <citation type="journal article" date="2015" name="Genome Announc.">
        <title>Complete Genome Sequence of Coriobacteriaceae Strain 68-1-3, a Novel Mucus-Degrading Isolate from the Swine Intestinal Tract.</title>
        <authorList>
            <person name="Looft T."/>
            <person name="Bayles D.O."/>
            <person name="Alt D.P."/>
            <person name="Stanton T.B."/>
        </authorList>
    </citation>
    <scope>NUCLEOTIDE SEQUENCE [LARGE SCALE GENOMIC DNA]</scope>
    <source>
        <strain evidence="2 3">68-1-3</strain>
    </source>
</reference>
<name>A0A0A8B5H4_9ACTN</name>
<evidence type="ECO:0000313" key="3">
    <source>
        <dbReference type="Proteomes" id="UP000031121"/>
    </source>
</evidence>
<gene>
    <name evidence="2" type="ORF">JI75_07745</name>
</gene>
<dbReference type="EMBL" id="CP009302">
    <property type="protein sequence ID" value="AJC12564.1"/>
    <property type="molecule type" value="Genomic_DNA"/>
</dbReference>
<dbReference type="OrthoDB" id="10002735at2"/>
<dbReference type="Proteomes" id="UP000031121">
    <property type="component" value="Chromosome"/>
</dbReference>
<sequence length="182" mass="19530">MVDRMDTLSHRVSSAIAAALWAASALPFILTGDAVVPTVVQLVLVAALSAVNFKVGLPQRNEIVAFSLAWAALHTVWLITHMRIALIVAQLVVAGMCLFVIFLSHPKRYADRTPSSKAAFAAALLACAALQVGIVLLMISYLDVRMSASGPAFDDMPVREAPVRSCERPTRFEVVESSDLGL</sequence>
<keyword evidence="1" id="KW-0472">Membrane</keyword>
<organism evidence="2 3">
    <name type="scientific">Berryella intestinalis</name>
    <dbReference type="NCBI Taxonomy" id="1531429"/>
    <lineage>
        <taxon>Bacteria</taxon>
        <taxon>Bacillati</taxon>
        <taxon>Actinomycetota</taxon>
        <taxon>Coriobacteriia</taxon>
        <taxon>Eggerthellales</taxon>
        <taxon>Eggerthellaceae</taxon>
        <taxon>Berryella</taxon>
    </lineage>
</organism>
<keyword evidence="1" id="KW-1133">Transmembrane helix</keyword>
<keyword evidence="1" id="KW-0812">Transmembrane</keyword>
<keyword evidence="3" id="KW-1185">Reference proteome</keyword>
<dbReference type="RefSeq" id="WP_039689976.1">
    <property type="nucleotide sequence ID" value="NZ_CP009302.1"/>
</dbReference>
<reference evidence="3" key="1">
    <citation type="submission" date="2014-08" db="EMBL/GenBank/DDBJ databases">
        <title>Coriobacteriaceae sp. complete genome.</title>
        <authorList>
            <person name="Looft T."/>
            <person name="Bayles D.O."/>
            <person name="Stanton T.B."/>
        </authorList>
    </citation>
    <scope>NUCLEOTIDE SEQUENCE [LARGE SCALE GENOMIC DNA]</scope>
    <source>
        <strain evidence="3">68-1-3</strain>
    </source>
</reference>
<dbReference type="KEGG" id="cbac:JI75_07745"/>
<proteinExistence type="predicted"/>
<protein>
    <submittedName>
        <fullName evidence="2">Uncharacterized protein</fullName>
    </submittedName>
</protein>
<dbReference type="AlphaFoldDB" id="A0A0A8B5H4"/>
<feature type="transmembrane region" description="Helical" evidence="1">
    <location>
        <begin position="118"/>
        <end position="142"/>
    </location>
</feature>
<accession>A0A0A8B5H4</accession>
<feature type="transmembrane region" description="Helical" evidence="1">
    <location>
        <begin position="63"/>
        <end position="80"/>
    </location>
</feature>
<evidence type="ECO:0000313" key="2">
    <source>
        <dbReference type="EMBL" id="AJC12564.1"/>
    </source>
</evidence>
<feature type="transmembrane region" description="Helical" evidence="1">
    <location>
        <begin position="86"/>
        <end position="106"/>
    </location>
</feature>
<evidence type="ECO:0000256" key="1">
    <source>
        <dbReference type="SAM" id="Phobius"/>
    </source>
</evidence>
<dbReference type="HOGENOM" id="CLU_1479694_0_0_11"/>